<dbReference type="Gene3D" id="1.20.120.350">
    <property type="entry name" value="Voltage-gated potassium channels. Chain C"/>
    <property type="match status" value="1"/>
</dbReference>
<dbReference type="Gene3D" id="1.10.287.70">
    <property type="match status" value="1"/>
</dbReference>
<evidence type="ECO:0000256" key="13">
    <source>
        <dbReference type="SAM" id="Phobius"/>
    </source>
</evidence>
<dbReference type="InterPro" id="IPR005821">
    <property type="entry name" value="Ion_trans_dom"/>
</dbReference>
<evidence type="ECO:0000256" key="10">
    <source>
        <dbReference type="ARBA" id="ARBA00023136"/>
    </source>
</evidence>
<dbReference type="EMBL" id="AFWT01000016">
    <property type="protein sequence ID" value="EGV30875.1"/>
    <property type="molecule type" value="Genomic_DNA"/>
</dbReference>
<dbReference type="PANTHER" id="PTHR11537">
    <property type="entry name" value="VOLTAGE-GATED POTASSIUM CHANNEL"/>
    <property type="match status" value="1"/>
</dbReference>
<evidence type="ECO:0000259" key="14">
    <source>
        <dbReference type="Pfam" id="PF00520"/>
    </source>
</evidence>
<keyword evidence="4 13" id="KW-0812">Transmembrane</keyword>
<evidence type="ECO:0000256" key="2">
    <source>
        <dbReference type="ARBA" id="ARBA00022448"/>
    </source>
</evidence>
<keyword evidence="16" id="KW-1185">Reference proteome</keyword>
<evidence type="ECO:0000256" key="7">
    <source>
        <dbReference type="ARBA" id="ARBA00022958"/>
    </source>
</evidence>
<evidence type="ECO:0000313" key="16">
    <source>
        <dbReference type="Proteomes" id="UP000004200"/>
    </source>
</evidence>
<feature type="transmembrane region" description="Helical" evidence="13">
    <location>
        <begin position="88"/>
        <end position="111"/>
    </location>
</feature>
<dbReference type="InterPro" id="IPR028325">
    <property type="entry name" value="VG_K_chnl"/>
</dbReference>
<feature type="transmembrane region" description="Helical" evidence="13">
    <location>
        <begin position="215"/>
        <end position="238"/>
    </location>
</feature>
<keyword evidence="9" id="KW-0406">Ion transport</keyword>
<dbReference type="SUPFAM" id="SSF81324">
    <property type="entry name" value="Voltage-gated potassium channels"/>
    <property type="match status" value="1"/>
</dbReference>
<evidence type="ECO:0000256" key="12">
    <source>
        <dbReference type="SAM" id="MobiDB-lite"/>
    </source>
</evidence>
<keyword evidence="11" id="KW-0407">Ion channel</keyword>
<name>G2E2F9_9GAMM</name>
<protein>
    <submittedName>
        <fullName evidence="15">Ion transport protein</fullName>
    </submittedName>
</protein>
<feature type="transmembrane region" description="Helical" evidence="13">
    <location>
        <begin position="186"/>
        <end position="203"/>
    </location>
</feature>
<feature type="transmembrane region" description="Helical" evidence="13">
    <location>
        <begin position="153"/>
        <end position="174"/>
    </location>
</feature>
<sequence>MPELRRRLAKELDPMLRDKTGLSRTNRFICALILASLLMTILRTEITIYAGREDLFLIVDLVLTGLLAIEYGLRVWVCTENPAYRSRLAFVLTPSALIDLLAVLLILFSPIGNQGFLLRLARLARILRLAKLGRFSLAFHSVTQAVGRRAYELWLSLAFSATLLLVSSAFLYLIEGGIQPEAFGSIPRAMWWSVATLTTVGYGDVYPVTAAGRLFGALTAIIGIGLIAMPTGILASAFSEAFQERCRHNTAGTDDPMHPPAEQSRTTE</sequence>
<evidence type="ECO:0000256" key="5">
    <source>
        <dbReference type="ARBA" id="ARBA00022826"/>
    </source>
</evidence>
<keyword evidence="3" id="KW-0633">Potassium transport</keyword>
<gene>
    <name evidence="15" type="ORF">ThidrDRAFT_2507</name>
</gene>
<feature type="transmembrane region" description="Helical" evidence="13">
    <location>
        <begin position="28"/>
        <end position="49"/>
    </location>
</feature>
<keyword evidence="10 13" id="KW-0472">Membrane</keyword>
<feature type="region of interest" description="Disordered" evidence="12">
    <location>
        <begin position="249"/>
        <end position="268"/>
    </location>
</feature>
<evidence type="ECO:0000256" key="11">
    <source>
        <dbReference type="ARBA" id="ARBA00023303"/>
    </source>
</evidence>
<reference evidence="15 16" key="1">
    <citation type="submission" date="2011-06" db="EMBL/GenBank/DDBJ databases">
        <title>The draft genome of Thiorhodococcus drewsii AZ1.</title>
        <authorList>
            <consortium name="US DOE Joint Genome Institute (JGI-PGF)"/>
            <person name="Lucas S."/>
            <person name="Han J."/>
            <person name="Lapidus A."/>
            <person name="Cheng J.-F."/>
            <person name="Goodwin L."/>
            <person name="Pitluck S."/>
            <person name="Peters L."/>
            <person name="Land M.L."/>
            <person name="Hauser L."/>
            <person name="Vogl K."/>
            <person name="Liu Z."/>
            <person name="Imhoff J."/>
            <person name="Thiel V."/>
            <person name="Frigaard N.-U."/>
            <person name="Bryant D.A."/>
            <person name="Woyke T.J."/>
        </authorList>
    </citation>
    <scope>NUCLEOTIDE SEQUENCE [LARGE SCALE GENOMIC DNA]</scope>
    <source>
        <strain evidence="15 16">AZ1</strain>
    </source>
</reference>
<dbReference type="eggNOG" id="COG0664">
    <property type="taxonomic scope" value="Bacteria"/>
</dbReference>
<proteinExistence type="predicted"/>
<comment type="caution">
    <text evidence="15">The sequence shown here is derived from an EMBL/GenBank/DDBJ whole genome shotgun (WGS) entry which is preliminary data.</text>
</comment>
<feature type="transmembrane region" description="Helical" evidence="13">
    <location>
        <begin position="55"/>
        <end position="76"/>
    </location>
</feature>
<dbReference type="Proteomes" id="UP000004200">
    <property type="component" value="Unassembled WGS sequence"/>
</dbReference>
<evidence type="ECO:0000256" key="3">
    <source>
        <dbReference type="ARBA" id="ARBA00022538"/>
    </source>
</evidence>
<evidence type="ECO:0000256" key="8">
    <source>
        <dbReference type="ARBA" id="ARBA00022989"/>
    </source>
</evidence>
<dbReference type="PRINTS" id="PR00169">
    <property type="entry name" value="KCHANNEL"/>
</dbReference>
<evidence type="ECO:0000256" key="9">
    <source>
        <dbReference type="ARBA" id="ARBA00023065"/>
    </source>
</evidence>
<evidence type="ECO:0000256" key="1">
    <source>
        <dbReference type="ARBA" id="ARBA00004141"/>
    </source>
</evidence>
<dbReference type="GO" id="GO:0001508">
    <property type="term" value="P:action potential"/>
    <property type="evidence" value="ECO:0007669"/>
    <property type="project" value="TreeGrafter"/>
</dbReference>
<keyword evidence="2" id="KW-0813">Transport</keyword>
<dbReference type="GO" id="GO:0005249">
    <property type="term" value="F:voltage-gated potassium channel activity"/>
    <property type="evidence" value="ECO:0007669"/>
    <property type="project" value="InterPro"/>
</dbReference>
<evidence type="ECO:0000256" key="6">
    <source>
        <dbReference type="ARBA" id="ARBA00022882"/>
    </source>
</evidence>
<keyword evidence="8 13" id="KW-1133">Transmembrane helix</keyword>
<accession>G2E2F9</accession>
<organism evidence="15 16">
    <name type="scientific">Thiorhodococcus drewsii AZ1</name>
    <dbReference type="NCBI Taxonomy" id="765913"/>
    <lineage>
        <taxon>Bacteria</taxon>
        <taxon>Pseudomonadati</taxon>
        <taxon>Pseudomonadota</taxon>
        <taxon>Gammaproteobacteria</taxon>
        <taxon>Chromatiales</taxon>
        <taxon>Chromatiaceae</taxon>
        <taxon>Thiorhodococcus</taxon>
    </lineage>
</organism>
<comment type="subcellular location">
    <subcellularLocation>
        <location evidence="1">Membrane</location>
        <topology evidence="1">Multi-pass membrane protein</topology>
    </subcellularLocation>
</comment>
<evidence type="ECO:0000256" key="4">
    <source>
        <dbReference type="ARBA" id="ARBA00022692"/>
    </source>
</evidence>
<keyword evidence="7" id="KW-0630">Potassium</keyword>
<dbReference type="InterPro" id="IPR027359">
    <property type="entry name" value="Volt_channel_dom_sf"/>
</dbReference>
<dbReference type="STRING" id="765913.ThidrDRAFT_2507"/>
<feature type="domain" description="Ion transport" evidence="14">
    <location>
        <begin position="26"/>
        <end position="243"/>
    </location>
</feature>
<keyword evidence="5" id="KW-0631">Potassium channel</keyword>
<keyword evidence="6" id="KW-0851">Voltage-gated channel</keyword>
<evidence type="ECO:0000313" key="15">
    <source>
        <dbReference type="EMBL" id="EGV30875.1"/>
    </source>
</evidence>
<dbReference type="AlphaFoldDB" id="G2E2F9"/>
<dbReference type="Pfam" id="PF00520">
    <property type="entry name" value="Ion_trans"/>
    <property type="match status" value="1"/>
</dbReference>
<dbReference type="PANTHER" id="PTHR11537:SF254">
    <property type="entry name" value="POTASSIUM VOLTAGE-GATED CHANNEL PROTEIN SHAB"/>
    <property type="match status" value="1"/>
</dbReference>
<dbReference type="GO" id="GO:0008076">
    <property type="term" value="C:voltage-gated potassium channel complex"/>
    <property type="evidence" value="ECO:0007669"/>
    <property type="project" value="InterPro"/>
</dbReference>
<dbReference type="PATRIC" id="fig|765913.3.peg.2551"/>
<dbReference type="RefSeq" id="WP_007041220.1">
    <property type="nucleotide sequence ID" value="NZ_AFWT01000016.1"/>
</dbReference>